<gene>
    <name evidence="3" type="ORF">ISF6_4811</name>
</gene>
<evidence type="ECO:0000256" key="2">
    <source>
        <dbReference type="SAM" id="SignalP"/>
    </source>
</evidence>
<dbReference type="SUPFAM" id="SSF53850">
    <property type="entry name" value="Periplasmic binding protein-like II"/>
    <property type="match status" value="1"/>
</dbReference>
<dbReference type="AlphaFoldDB" id="A0A0K8P6R8"/>
<dbReference type="PANTHER" id="PTHR42928:SF5">
    <property type="entry name" value="BLR1237 PROTEIN"/>
    <property type="match status" value="1"/>
</dbReference>
<dbReference type="EMBL" id="BBYR01000073">
    <property type="protein sequence ID" value="GAP38353.1"/>
    <property type="molecule type" value="Genomic_DNA"/>
</dbReference>
<dbReference type="PIRSF" id="PIRSF017082">
    <property type="entry name" value="YflP"/>
    <property type="match status" value="1"/>
</dbReference>
<accession>A0A0K8P6R8</accession>
<comment type="similarity">
    <text evidence="1">Belongs to the UPF0065 (bug) family.</text>
</comment>
<reference evidence="3 4" key="2">
    <citation type="journal article" date="2016" name="Science">
        <title>A bacterium that degrades and assimilates poly(ethylene terephthalate).</title>
        <authorList>
            <person name="Yoshida S."/>
            <person name="Hiraga K."/>
            <person name="Takehana T."/>
            <person name="Taniguchi I."/>
            <person name="Yamaji H."/>
            <person name="Maeda Y."/>
            <person name="Toyohara K."/>
            <person name="Miyamoto K."/>
            <person name="Kimura Y."/>
            <person name="Oda K."/>
        </authorList>
    </citation>
    <scope>NUCLEOTIDE SEQUENCE [LARGE SCALE GENOMIC DNA]</scope>
    <source>
        <strain evidence="4">NBRC 110686 / TISTR 2288 / 201-F6</strain>
    </source>
</reference>
<keyword evidence="4" id="KW-1185">Reference proteome</keyword>
<proteinExistence type="inferred from homology"/>
<dbReference type="CDD" id="cd07012">
    <property type="entry name" value="PBP2_Bug_TTT"/>
    <property type="match status" value="1"/>
</dbReference>
<evidence type="ECO:0000313" key="3">
    <source>
        <dbReference type="EMBL" id="GAP38353.1"/>
    </source>
</evidence>
<name>A0A0K8P6R8_PISS1</name>
<dbReference type="Gene3D" id="3.40.190.10">
    <property type="entry name" value="Periplasmic binding protein-like II"/>
    <property type="match status" value="1"/>
</dbReference>
<dbReference type="InterPro" id="IPR005064">
    <property type="entry name" value="BUG"/>
</dbReference>
<dbReference type="PANTHER" id="PTHR42928">
    <property type="entry name" value="TRICARBOXYLATE-BINDING PROTEIN"/>
    <property type="match status" value="1"/>
</dbReference>
<keyword evidence="2" id="KW-0732">Signal</keyword>
<reference evidence="4" key="1">
    <citation type="submission" date="2015-07" db="EMBL/GenBank/DDBJ databases">
        <title>Discovery of a poly(ethylene terephthalate assimilation.</title>
        <authorList>
            <person name="Yoshida S."/>
            <person name="Hiraga K."/>
            <person name="Takehana T."/>
            <person name="Taniguchi I."/>
            <person name="Yamaji H."/>
            <person name="Maeda Y."/>
            <person name="Toyohara K."/>
            <person name="Miyamoto K."/>
            <person name="Kimura Y."/>
            <person name="Oda K."/>
        </authorList>
    </citation>
    <scope>NUCLEOTIDE SEQUENCE [LARGE SCALE GENOMIC DNA]</scope>
    <source>
        <strain evidence="4">NBRC 110686 / TISTR 2288 / 201-F6</strain>
    </source>
</reference>
<dbReference type="RefSeq" id="WP_054022217.1">
    <property type="nucleotide sequence ID" value="NZ_BBYR01000073.1"/>
</dbReference>
<dbReference type="Proteomes" id="UP000037660">
    <property type="component" value="Unassembled WGS sequence"/>
</dbReference>
<dbReference type="Gene3D" id="3.40.190.150">
    <property type="entry name" value="Bordetella uptake gene, domain 1"/>
    <property type="match status" value="1"/>
</dbReference>
<dbReference type="InterPro" id="IPR042100">
    <property type="entry name" value="Bug_dom1"/>
</dbReference>
<feature type="chain" id="PRO_5005513766" evidence="2">
    <location>
        <begin position="23"/>
        <end position="321"/>
    </location>
</feature>
<evidence type="ECO:0000313" key="4">
    <source>
        <dbReference type="Proteomes" id="UP000037660"/>
    </source>
</evidence>
<dbReference type="STRING" id="1547922.ISF6_4811"/>
<sequence>MKTLLAAATLLAAWTTASPAMASGYPDRELKLIVPFAAGQAADVGARIIASRLSKLLKQAIVIENRPGAGGNLALQIAAAAPADGYTLFVGSSATHGINPALYPPLRIDPLKDFTPVAYTGWTPIVLSVGNSVPYQTARELISSPAARSDRLQVAVANPGARVVLQQYNDLAKTQYQPIAYNASGAAFMDVVGGRVPVIFDSLPGTLPLLRAGNVRALALTSARRSVVLPDLPTLAESGLPGFDLAPWNVYFVPKGTPDKVVQTLHDAIQTVLADPGVQDTLRTAGYEPAPPMDVAAVARFVAAEAQKWGGLVRRSGMKPE</sequence>
<comment type="caution">
    <text evidence="3">The sequence shown here is derived from an EMBL/GenBank/DDBJ whole genome shotgun (WGS) entry which is preliminary data.</text>
</comment>
<dbReference type="Pfam" id="PF03401">
    <property type="entry name" value="TctC"/>
    <property type="match status" value="1"/>
</dbReference>
<evidence type="ECO:0000256" key="1">
    <source>
        <dbReference type="ARBA" id="ARBA00006987"/>
    </source>
</evidence>
<organism evidence="3 4">
    <name type="scientific">Piscinibacter sakaiensis</name>
    <name type="common">Ideonella sakaiensis</name>
    <dbReference type="NCBI Taxonomy" id="1547922"/>
    <lineage>
        <taxon>Bacteria</taxon>
        <taxon>Pseudomonadati</taxon>
        <taxon>Pseudomonadota</taxon>
        <taxon>Betaproteobacteria</taxon>
        <taxon>Burkholderiales</taxon>
        <taxon>Sphaerotilaceae</taxon>
        <taxon>Piscinibacter</taxon>
    </lineage>
</organism>
<protein>
    <submittedName>
        <fullName evidence="3">Putative exported protein</fullName>
    </submittedName>
</protein>
<feature type="signal peptide" evidence="2">
    <location>
        <begin position="1"/>
        <end position="22"/>
    </location>
</feature>